<accession>A0A2K8T9F9</accession>
<feature type="domain" description="NB-ARC" evidence="2">
    <location>
        <begin position="295"/>
        <end position="393"/>
    </location>
</feature>
<evidence type="ECO:0000259" key="2">
    <source>
        <dbReference type="Pfam" id="PF00931"/>
    </source>
</evidence>
<name>A0A2K8T9F9_9NOSO</name>
<organism evidence="4 5">
    <name type="scientific">Nostoc flagelliforme CCNUN1</name>
    <dbReference type="NCBI Taxonomy" id="2038116"/>
    <lineage>
        <taxon>Bacteria</taxon>
        <taxon>Bacillati</taxon>
        <taxon>Cyanobacteriota</taxon>
        <taxon>Cyanophyceae</taxon>
        <taxon>Nostocales</taxon>
        <taxon>Nostocaceae</taxon>
        <taxon>Nostoc</taxon>
    </lineage>
</organism>
<dbReference type="Pfam" id="PF13424">
    <property type="entry name" value="TPR_12"/>
    <property type="match status" value="3"/>
</dbReference>
<feature type="repeat" description="TPR" evidence="1">
    <location>
        <begin position="990"/>
        <end position="1023"/>
    </location>
</feature>
<evidence type="ECO:0000313" key="4">
    <source>
        <dbReference type="EMBL" id="AUB44289.1"/>
    </source>
</evidence>
<evidence type="ECO:0000259" key="3">
    <source>
        <dbReference type="Pfam" id="PF12770"/>
    </source>
</evidence>
<feature type="repeat" description="TPR" evidence="1">
    <location>
        <begin position="909"/>
        <end position="942"/>
    </location>
</feature>
<dbReference type="InterPro" id="IPR027417">
    <property type="entry name" value="P-loop_NTPase"/>
</dbReference>
<keyword evidence="5" id="KW-1185">Reference proteome</keyword>
<feature type="repeat" description="TPR" evidence="1">
    <location>
        <begin position="950"/>
        <end position="983"/>
    </location>
</feature>
<dbReference type="GO" id="GO:0043531">
    <property type="term" value="F:ADP binding"/>
    <property type="evidence" value="ECO:0007669"/>
    <property type="project" value="InterPro"/>
</dbReference>
<dbReference type="Gene3D" id="1.25.40.10">
    <property type="entry name" value="Tetratricopeptide repeat domain"/>
    <property type="match status" value="3"/>
</dbReference>
<dbReference type="InterPro" id="IPR011990">
    <property type="entry name" value="TPR-like_helical_dom_sf"/>
</dbReference>
<dbReference type="PRINTS" id="PR00364">
    <property type="entry name" value="DISEASERSIST"/>
</dbReference>
<keyword evidence="1" id="KW-0802">TPR repeat</keyword>
<dbReference type="Pfam" id="PF00931">
    <property type="entry name" value="NB-ARC"/>
    <property type="match status" value="1"/>
</dbReference>
<dbReference type="KEGG" id="nfl:COO91_10512"/>
<dbReference type="SUPFAM" id="SSF52540">
    <property type="entry name" value="P-loop containing nucleoside triphosphate hydrolases"/>
    <property type="match status" value="1"/>
</dbReference>
<dbReference type="InterPro" id="IPR002182">
    <property type="entry name" value="NB-ARC"/>
</dbReference>
<dbReference type="PANTHER" id="PTHR10098">
    <property type="entry name" value="RAPSYN-RELATED"/>
    <property type="match status" value="1"/>
</dbReference>
<evidence type="ECO:0000313" key="5">
    <source>
        <dbReference type="Proteomes" id="UP000232003"/>
    </source>
</evidence>
<keyword evidence="4" id="KW-0614">Plasmid</keyword>
<dbReference type="GO" id="GO:0016301">
    <property type="term" value="F:kinase activity"/>
    <property type="evidence" value="ECO:0007669"/>
    <property type="project" value="UniProtKB-KW"/>
</dbReference>
<geneLocation type="plasmid" evidence="5">
    <name>pnfsy08</name>
</geneLocation>
<feature type="repeat" description="TPR" evidence="1">
    <location>
        <begin position="869"/>
        <end position="902"/>
    </location>
</feature>
<dbReference type="EMBL" id="CP024793">
    <property type="protein sequence ID" value="AUB44289.1"/>
    <property type="molecule type" value="Genomic_DNA"/>
</dbReference>
<dbReference type="Pfam" id="PF13181">
    <property type="entry name" value="TPR_8"/>
    <property type="match status" value="2"/>
</dbReference>
<evidence type="ECO:0000256" key="1">
    <source>
        <dbReference type="PROSITE-ProRule" id="PRU00339"/>
    </source>
</evidence>
<dbReference type="InterPro" id="IPR024983">
    <property type="entry name" value="CHAT_dom"/>
</dbReference>
<dbReference type="Pfam" id="PF12770">
    <property type="entry name" value="CHAT"/>
    <property type="match status" value="1"/>
</dbReference>
<feature type="domain" description="CHAT" evidence="3">
    <location>
        <begin position="34"/>
        <end position="233"/>
    </location>
</feature>
<reference evidence="4 5" key="1">
    <citation type="submission" date="2017-11" db="EMBL/GenBank/DDBJ databases">
        <title>Complete genome of a free-living desiccation-tolerant cyanobacterium and its photosynthetic adaptation to extreme terrestrial habitat.</title>
        <authorList>
            <person name="Shang J."/>
        </authorList>
    </citation>
    <scope>NUCLEOTIDE SEQUENCE [LARGE SCALE GENOMIC DNA]</scope>
    <source>
        <strain evidence="4 5">CCNUN1</strain>
        <plasmid evidence="5">pnfsy08</plasmid>
    </source>
</reference>
<protein>
    <submittedName>
        <fullName evidence="4">Thymidylate kinase</fullName>
    </submittedName>
</protein>
<feature type="repeat" description="TPR" evidence="1">
    <location>
        <begin position="743"/>
        <end position="776"/>
    </location>
</feature>
<dbReference type="Proteomes" id="UP000232003">
    <property type="component" value="Plasmid pNFSY08"/>
</dbReference>
<proteinExistence type="predicted"/>
<keyword evidence="4" id="KW-0418">Kinase</keyword>
<keyword evidence="4" id="KW-0808">Transferase</keyword>
<sequence length="1149" mass="133412">MLVVTARPNEEHDVGYRTISRPLLELIESCQLRVNVELLRPGTYEALSKHLEAKGAGFYHVIHFDCHGALMRYNELEKGAKANRYIYQTRWGRYDLQPYEGVKAFLFFEGESKGKADPVEAQELADLLTGKGIPVCILNACQSGKQVKEGKKESEAEGDTKKDESCETSLGSRLMIAGMQMVVAMAYSVTVSAAKIMMEHLYRHLFDNININEAIRLGRRELFMQKRRKAYFNQTIDLEDWLLPVVYSNKTVKFNLRQFTPQEEEEYFASIGSKFRFAQPEYGFFGRDLEILKIEKALLRQNILLLQGMGGTGKSTLLNYLRQWWQITNFSKDVFYFAYDQKAWTLAQILFEIAKSVYDRFELAQFQSMNQSVQLAKLAAKLRADYYVIILDNFESITGQELAVKNILNHEQQQEIQNLLIRLLNGNTRVVVGSRSREDWLQTTVFKQNIYQLQGLEEESCTILAEKILERNVPANHITEIRQDEDFKRLMKLLGGYPLAMEVVLANLKKQSSKEILSGLQAADINLDSGSEDKTKSILKCVEYSHSNLSSETQELLLCLAPFNGFIWRDRILDYINELKKLEPFINYTFDKFDIAIQESINWGLLSHFDNNPHLLIIQPVLTYFLKTKFDVINLAIRDALYEAFKSHYINLAGDYYHSLESQNAQEQQLGMLFCDLEYENLYNALEIFLYQKDDIRIFSVLHKYLIMKNDILNGVKLAEFVCARLEDYPNEFKDGELGYQIGGAFEKLAYSYTELKQYEKAQISYEKALEIYTSLTNIEKQQKQEFISITYHQLGMISQELHKFEEAKAYYRKSLHIKVKSSSSILESKIYHNLGVIAQELRNFSEARKNYCKSLAILEKLNETYHQAITYHELGRLAYNVRKFNEAKSHYQKALNICINFNDYYNQAKLYHQLGLVAYELRELTQAQSYYYKALEIKVEFNDRRYSEAVTYQELGRIAQQLGEFEEARRNYQKALEIRMEFGEYYSLASNYNQLGRIAAFMDEFKEAQDNYQKALEIFTEFGDYYGEANVYLNLGNIAHKLCEFSKAQLNYQQVLKIANKVGDMHQQACAYSNLGILANDLGKLEEAKYSFLLALNIWSECNDEYYLETIALPNIARLYQATKDESLLVAVVLIIDITVQELREAWE</sequence>
<feature type="repeat" description="TPR" evidence="1">
    <location>
        <begin position="789"/>
        <end position="822"/>
    </location>
</feature>
<dbReference type="PROSITE" id="PS50293">
    <property type="entry name" value="TPR_REGION"/>
    <property type="match status" value="1"/>
</dbReference>
<dbReference type="AlphaFoldDB" id="A0A2K8T9F9"/>
<dbReference type="Gene3D" id="3.40.50.300">
    <property type="entry name" value="P-loop containing nucleotide triphosphate hydrolases"/>
    <property type="match status" value="1"/>
</dbReference>
<dbReference type="InterPro" id="IPR019734">
    <property type="entry name" value="TPR_rpt"/>
</dbReference>
<dbReference type="PROSITE" id="PS50005">
    <property type="entry name" value="TPR"/>
    <property type="match status" value="6"/>
</dbReference>
<dbReference type="SUPFAM" id="SSF48452">
    <property type="entry name" value="TPR-like"/>
    <property type="match status" value="2"/>
</dbReference>
<gene>
    <name evidence="4" type="ORF">COO91_10512</name>
</gene>
<dbReference type="SMART" id="SM00028">
    <property type="entry name" value="TPR"/>
    <property type="match status" value="9"/>
</dbReference>